<evidence type="ECO:0000313" key="1">
    <source>
        <dbReference type="EMBL" id="AHG88698.1"/>
    </source>
</evidence>
<sequence>MPLDIPAGSPTLLIRRDAFERVGLTRQRLDERLNLTADEFRVEGQLVAVGPLVGDAALDDLLAELEGLGLGYFDDFFELSGNWPEWLRLYAVAR</sequence>
<dbReference type="AlphaFoldDB" id="W0RH42"/>
<dbReference type="HOGENOM" id="CLU_2382006_0_0_0"/>
<organism evidence="1 2">
    <name type="scientific">Gemmatirosa kalamazoonensis</name>
    <dbReference type="NCBI Taxonomy" id="861299"/>
    <lineage>
        <taxon>Bacteria</taxon>
        <taxon>Pseudomonadati</taxon>
        <taxon>Gemmatimonadota</taxon>
        <taxon>Gemmatimonadia</taxon>
        <taxon>Gemmatimonadales</taxon>
        <taxon>Gemmatimonadaceae</taxon>
        <taxon>Gemmatirosa</taxon>
    </lineage>
</organism>
<dbReference type="KEGG" id="gba:J421_1161"/>
<protein>
    <submittedName>
        <fullName evidence="1">Uncharacterized protein</fullName>
    </submittedName>
</protein>
<keyword evidence="2" id="KW-1185">Reference proteome</keyword>
<gene>
    <name evidence="1" type="ORF">J421_1161</name>
</gene>
<evidence type="ECO:0000313" key="2">
    <source>
        <dbReference type="Proteomes" id="UP000019151"/>
    </source>
</evidence>
<reference evidence="1 2" key="1">
    <citation type="journal article" date="2014" name="Genome Announc.">
        <title>Genome Sequence and Methylome of Soil Bacterium Gemmatirosa kalamazoonensis KBS708T, a Member of the Rarely Cultivated Gemmatimonadetes Phylum.</title>
        <authorList>
            <person name="Debruyn J.M."/>
            <person name="Radosevich M."/>
            <person name="Wommack K.E."/>
            <person name="Polson S.W."/>
            <person name="Hauser L.J."/>
            <person name="Fawaz M.N."/>
            <person name="Korlach J."/>
            <person name="Tsai Y.C."/>
        </authorList>
    </citation>
    <scope>NUCLEOTIDE SEQUENCE [LARGE SCALE GENOMIC DNA]</scope>
    <source>
        <strain evidence="1 2">KBS708</strain>
    </source>
</reference>
<name>W0RH42_9BACT</name>
<dbReference type="InParanoid" id="W0RH42"/>
<dbReference type="Proteomes" id="UP000019151">
    <property type="component" value="Chromosome"/>
</dbReference>
<dbReference type="RefSeq" id="WP_148306171.1">
    <property type="nucleotide sequence ID" value="NZ_CP007128.1"/>
</dbReference>
<dbReference type="eggNOG" id="ENOG5034A4P">
    <property type="taxonomic scope" value="Bacteria"/>
</dbReference>
<proteinExistence type="predicted"/>
<accession>W0RH42</accession>
<dbReference type="OrthoDB" id="9796761at2"/>
<dbReference type="EMBL" id="CP007128">
    <property type="protein sequence ID" value="AHG88698.1"/>
    <property type="molecule type" value="Genomic_DNA"/>
</dbReference>